<accession>A0AC34G265</accession>
<sequence length="253" mass="28775">MSSYISIQLDNPSKSYYPDTNVTGKVAVFLTKPKKVKNITLHAFGQAKTSFHYQSVLPCGSEKKIFEHYFILWNPKNGDSELIPAGKQYFKFTFQIPSDCLPYFEGEYGSIRYSIKAKIDISLQFKLKDEQLFSVNSVLPTTVAQKLVKQNFTHKFSASEIINVEVILPNKHFAFGETVKLVANIENQSNVTIDSIETGIQTTISYKGKATDSWRGKYFEANEIDNIDFLARKNKLYVNFCKTLLLYGLKNLG</sequence>
<organism evidence="1 2">
    <name type="scientific">Panagrolaimus sp. ES5</name>
    <dbReference type="NCBI Taxonomy" id="591445"/>
    <lineage>
        <taxon>Eukaryota</taxon>
        <taxon>Metazoa</taxon>
        <taxon>Ecdysozoa</taxon>
        <taxon>Nematoda</taxon>
        <taxon>Chromadorea</taxon>
        <taxon>Rhabditida</taxon>
        <taxon>Tylenchina</taxon>
        <taxon>Panagrolaimomorpha</taxon>
        <taxon>Panagrolaimoidea</taxon>
        <taxon>Panagrolaimidae</taxon>
        <taxon>Panagrolaimus</taxon>
    </lineage>
</organism>
<proteinExistence type="predicted"/>
<name>A0AC34G265_9BILA</name>
<dbReference type="Proteomes" id="UP000887579">
    <property type="component" value="Unplaced"/>
</dbReference>
<reference evidence="2" key="1">
    <citation type="submission" date="2022-11" db="UniProtKB">
        <authorList>
            <consortium name="WormBaseParasite"/>
        </authorList>
    </citation>
    <scope>IDENTIFICATION</scope>
</reference>
<dbReference type="WBParaSite" id="ES5_v2.g23796.t1">
    <property type="protein sequence ID" value="ES5_v2.g23796.t1"/>
    <property type="gene ID" value="ES5_v2.g23796"/>
</dbReference>
<protein>
    <submittedName>
        <fullName evidence="2">Arrestin-like N-terminal domain-containing protein</fullName>
    </submittedName>
</protein>
<evidence type="ECO:0000313" key="1">
    <source>
        <dbReference type="Proteomes" id="UP000887579"/>
    </source>
</evidence>
<evidence type="ECO:0000313" key="2">
    <source>
        <dbReference type="WBParaSite" id="ES5_v2.g23796.t1"/>
    </source>
</evidence>